<gene>
    <name evidence="2" type="ORF">EDE15_2254</name>
</gene>
<keyword evidence="1" id="KW-0732">Signal</keyword>
<evidence type="ECO:0000313" key="3">
    <source>
        <dbReference type="Proteomes" id="UP000269669"/>
    </source>
</evidence>
<dbReference type="AlphaFoldDB" id="A0A3R9WGK6"/>
<keyword evidence="3" id="KW-1185">Reference proteome</keyword>
<protein>
    <submittedName>
        <fullName evidence="2">Putative secreted protein with PEP-CTERM sorting signal</fullName>
    </submittedName>
</protein>
<name>A0A3R9WGK6_9BACT</name>
<evidence type="ECO:0000256" key="1">
    <source>
        <dbReference type="SAM" id="SignalP"/>
    </source>
</evidence>
<feature type="chain" id="PRO_5018538579" evidence="1">
    <location>
        <begin position="30"/>
        <end position="243"/>
    </location>
</feature>
<accession>A0A3R9WGK6</accession>
<reference evidence="2 3" key="1">
    <citation type="submission" date="2018-12" db="EMBL/GenBank/DDBJ databases">
        <title>Sequencing of bacterial isolates from soil warming experiment in Harvard Forest, Massachusetts, USA.</title>
        <authorList>
            <person name="Deangelis K."/>
        </authorList>
    </citation>
    <scope>NUCLEOTIDE SEQUENCE [LARGE SCALE GENOMIC DNA]</scope>
    <source>
        <strain evidence="2 3">EB153</strain>
    </source>
</reference>
<dbReference type="OrthoDB" id="8559815at2"/>
<dbReference type="RefSeq" id="WP_125485301.1">
    <property type="nucleotide sequence ID" value="NZ_RSDW01000001.1"/>
</dbReference>
<organism evidence="2 3">
    <name type="scientific">Edaphobacter aggregans</name>
    <dbReference type="NCBI Taxonomy" id="570835"/>
    <lineage>
        <taxon>Bacteria</taxon>
        <taxon>Pseudomonadati</taxon>
        <taxon>Acidobacteriota</taxon>
        <taxon>Terriglobia</taxon>
        <taxon>Terriglobales</taxon>
        <taxon>Acidobacteriaceae</taxon>
        <taxon>Edaphobacter</taxon>
    </lineage>
</organism>
<dbReference type="EMBL" id="RSDW01000001">
    <property type="protein sequence ID" value="RSL16731.1"/>
    <property type="molecule type" value="Genomic_DNA"/>
</dbReference>
<dbReference type="Proteomes" id="UP000269669">
    <property type="component" value="Unassembled WGS sequence"/>
</dbReference>
<evidence type="ECO:0000313" key="2">
    <source>
        <dbReference type="EMBL" id="RSL16731.1"/>
    </source>
</evidence>
<sequence length="243" mass="24938">MRRTCLLFNPATALIIATCAVIATIPAHADTIGWAKWTADTAGTPGSATGSIGSIGITYSGQTSALLTSYPSWTPVATFTGGVVGNAPPAANNSIQIEGGSPITETITFSTPVADPIFAVWSLGAPGAFAEFNFNASEPFTVQGGGPSAEFGGTALTIVGESVQGREGNGVIQFSGTFTSITFTTPDFEDYYAFTVGEDQTLTDQLPPPVPVSSAVPEPGVLSLFGLGLTALPFARRLSHLRS</sequence>
<feature type="signal peptide" evidence="1">
    <location>
        <begin position="1"/>
        <end position="29"/>
    </location>
</feature>
<comment type="caution">
    <text evidence="2">The sequence shown here is derived from an EMBL/GenBank/DDBJ whole genome shotgun (WGS) entry which is preliminary data.</text>
</comment>
<proteinExistence type="predicted"/>